<keyword evidence="4 6" id="KW-0067">ATP-binding</keyword>
<dbReference type="SUPFAM" id="SSF52540">
    <property type="entry name" value="P-loop containing nucleoside triphosphate hydrolases"/>
    <property type="match status" value="1"/>
</dbReference>
<keyword evidence="6" id="KW-0378">Hydrolase</keyword>
<keyword evidence="7" id="KW-1185">Reference proteome</keyword>
<comment type="similarity">
    <text evidence="1">Belongs to the ABC transporter superfamily.</text>
</comment>
<accession>A0A564WL88</accession>
<evidence type="ECO:0000313" key="7">
    <source>
        <dbReference type="Proteomes" id="UP000366766"/>
    </source>
</evidence>
<evidence type="ECO:0000256" key="4">
    <source>
        <dbReference type="ARBA" id="ARBA00022840"/>
    </source>
</evidence>
<dbReference type="PROSITE" id="PS50893">
    <property type="entry name" value="ABC_TRANSPORTER_2"/>
    <property type="match status" value="1"/>
</dbReference>
<organism evidence="6 7">
    <name type="scientific">Blautia wexlerae</name>
    <dbReference type="NCBI Taxonomy" id="418240"/>
    <lineage>
        <taxon>Bacteria</taxon>
        <taxon>Bacillati</taxon>
        <taxon>Bacillota</taxon>
        <taxon>Clostridia</taxon>
        <taxon>Lachnospirales</taxon>
        <taxon>Lachnospiraceae</taxon>
        <taxon>Blautia</taxon>
    </lineage>
</organism>
<protein>
    <submittedName>
        <fullName evidence="6">Putative ABC transporter ATP-binding protein YxlF</fullName>
        <ecNumber evidence="6">3.6.3.-</ecNumber>
    </submittedName>
</protein>
<feature type="domain" description="ABC transporter" evidence="5">
    <location>
        <begin position="3"/>
        <end position="231"/>
    </location>
</feature>
<dbReference type="PROSITE" id="PS00211">
    <property type="entry name" value="ABC_TRANSPORTER_1"/>
    <property type="match status" value="1"/>
</dbReference>
<keyword evidence="2" id="KW-0813">Transport</keyword>
<dbReference type="PANTHER" id="PTHR43335">
    <property type="entry name" value="ABC TRANSPORTER, ATP-BINDING PROTEIN"/>
    <property type="match status" value="1"/>
</dbReference>
<dbReference type="CDD" id="cd03264">
    <property type="entry name" value="ABC_drug_resistance_like"/>
    <property type="match status" value="1"/>
</dbReference>
<dbReference type="RefSeq" id="WP_144136739.1">
    <property type="nucleotide sequence ID" value="NZ_CABHOF010000014.1"/>
</dbReference>
<reference evidence="6 7" key="1">
    <citation type="submission" date="2019-07" db="EMBL/GenBank/DDBJ databases">
        <authorList>
            <person name="Chang H.-W."/>
            <person name="Raman A."/>
            <person name="Venkatesh S."/>
            <person name="Gehrig J."/>
        </authorList>
    </citation>
    <scope>NUCLEOTIDE SEQUENCE [LARGE SCALE GENOMIC DNA]</scope>
    <source>
        <strain evidence="6">Blautia_wexlerae_LFYP_14</strain>
    </source>
</reference>
<dbReference type="Gene3D" id="3.40.50.300">
    <property type="entry name" value="P-loop containing nucleotide triphosphate hydrolases"/>
    <property type="match status" value="1"/>
</dbReference>
<dbReference type="InterPro" id="IPR017871">
    <property type="entry name" value="ABC_transporter-like_CS"/>
</dbReference>
<dbReference type="PANTHER" id="PTHR43335:SF2">
    <property type="entry name" value="ABC TRANSPORTER, ATP-BINDING PROTEIN"/>
    <property type="match status" value="1"/>
</dbReference>
<dbReference type="AlphaFoldDB" id="A0A564WL88"/>
<keyword evidence="3" id="KW-0547">Nucleotide-binding</keyword>
<dbReference type="SMART" id="SM00382">
    <property type="entry name" value="AAA"/>
    <property type="match status" value="1"/>
</dbReference>
<evidence type="ECO:0000256" key="2">
    <source>
        <dbReference type="ARBA" id="ARBA00022448"/>
    </source>
</evidence>
<dbReference type="EC" id="3.6.3.-" evidence="6"/>
<name>A0A564WL88_9FIRM</name>
<dbReference type="InterPro" id="IPR027417">
    <property type="entry name" value="P-loop_NTPase"/>
</dbReference>
<dbReference type="EMBL" id="CABHOF010000014">
    <property type="protein sequence ID" value="VUX62905.1"/>
    <property type="molecule type" value="Genomic_DNA"/>
</dbReference>
<gene>
    <name evidence="6" type="primary">yxlF_1</name>
    <name evidence="6" type="ORF">BWLFYP14_00654</name>
</gene>
<dbReference type="GO" id="GO:0016887">
    <property type="term" value="F:ATP hydrolysis activity"/>
    <property type="evidence" value="ECO:0007669"/>
    <property type="project" value="InterPro"/>
</dbReference>
<evidence type="ECO:0000256" key="1">
    <source>
        <dbReference type="ARBA" id="ARBA00005417"/>
    </source>
</evidence>
<proteinExistence type="inferred from homology"/>
<dbReference type="Pfam" id="PF00005">
    <property type="entry name" value="ABC_tran"/>
    <property type="match status" value="1"/>
</dbReference>
<dbReference type="InterPro" id="IPR003593">
    <property type="entry name" value="AAA+_ATPase"/>
</dbReference>
<evidence type="ECO:0000259" key="5">
    <source>
        <dbReference type="PROSITE" id="PS50893"/>
    </source>
</evidence>
<sequence length="292" mass="32460">MELSLDRLTKHYKSKIAVDCISATMTPGVYGLLGANGAGKTTLMRMLCGILEPTSGDVLYNGHSIFEMGSAYRNFLGYLPQEFGYYPNYTAQEFLLYISALKGIPRYNAKKRSHALLETVGLENVATKKIKTFSGGMKQRLGIAQALLNNPKILVLDEPTAGLDPKERVRLRNILSDFASDKIVLLSTHIVSDIEAIADEVFLMKKGTFILQGSIEELVSYAKGKVWELTVPEHDLKKWELNYTVANLHHSDRGFVTLRIVSDERPSLEAVSCTATLEDLYLSFFPTEDGGK</sequence>
<dbReference type="GO" id="GO:0005524">
    <property type="term" value="F:ATP binding"/>
    <property type="evidence" value="ECO:0007669"/>
    <property type="project" value="UniProtKB-KW"/>
</dbReference>
<dbReference type="InterPro" id="IPR003439">
    <property type="entry name" value="ABC_transporter-like_ATP-bd"/>
</dbReference>
<dbReference type="Proteomes" id="UP000366766">
    <property type="component" value="Unassembled WGS sequence"/>
</dbReference>
<evidence type="ECO:0000256" key="3">
    <source>
        <dbReference type="ARBA" id="ARBA00022741"/>
    </source>
</evidence>
<evidence type="ECO:0000313" key="6">
    <source>
        <dbReference type="EMBL" id="VUX62905.1"/>
    </source>
</evidence>